<dbReference type="EMBL" id="CM029037">
    <property type="protein sequence ID" value="KAG2659611.1"/>
    <property type="molecule type" value="Genomic_DNA"/>
</dbReference>
<proteinExistence type="predicted"/>
<keyword evidence="3" id="KW-1185">Reference proteome</keyword>
<dbReference type="AlphaFoldDB" id="A0A8T0XDQ1"/>
<protein>
    <submittedName>
        <fullName evidence="2">Uncharacterized protein</fullName>
    </submittedName>
</protein>
<name>A0A8T0XDQ1_PANVG</name>
<gene>
    <name evidence="2" type="ORF">PVAP13_1KG371000</name>
</gene>
<feature type="region of interest" description="Disordered" evidence="1">
    <location>
        <begin position="90"/>
        <end position="126"/>
    </location>
</feature>
<organism evidence="2 3">
    <name type="scientific">Panicum virgatum</name>
    <name type="common">Blackwell switchgrass</name>
    <dbReference type="NCBI Taxonomy" id="38727"/>
    <lineage>
        <taxon>Eukaryota</taxon>
        <taxon>Viridiplantae</taxon>
        <taxon>Streptophyta</taxon>
        <taxon>Embryophyta</taxon>
        <taxon>Tracheophyta</taxon>
        <taxon>Spermatophyta</taxon>
        <taxon>Magnoliopsida</taxon>
        <taxon>Liliopsida</taxon>
        <taxon>Poales</taxon>
        <taxon>Poaceae</taxon>
        <taxon>PACMAD clade</taxon>
        <taxon>Panicoideae</taxon>
        <taxon>Panicodae</taxon>
        <taxon>Paniceae</taxon>
        <taxon>Panicinae</taxon>
        <taxon>Panicum</taxon>
        <taxon>Panicum sect. Hiantes</taxon>
    </lineage>
</organism>
<evidence type="ECO:0000313" key="2">
    <source>
        <dbReference type="EMBL" id="KAG2659611.1"/>
    </source>
</evidence>
<reference evidence="2" key="1">
    <citation type="submission" date="2020-05" db="EMBL/GenBank/DDBJ databases">
        <title>WGS assembly of Panicum virgatum.</title>
        <authorList>
            <person name="Lovell J.T."/>
            <person name="Jenkins J."/>
            <person name="Shu S."/>
            <person name="Juenger T.E."/>
            <person name="Schmutz J."/>
        </authorList>
    </citation>
    <scope>NUCLEOTIDE SEQUENCE</scope>
    <source>
        <strain evidence="2">AP13</strain>
    </source>
</reference>
<evidence type="ECO:0000313" key="3">
    <source>
        <dbReference type="Proteomes" id="UP000823388"/>
    </source>
</evidence>
<accession>A0A8T0XDQ1</accession>
<comment type="caution">
    <text evidence="2">The sequence shown here is derived from an EMBL/GenBank/DDBJ whole genome shotgun (WGS) entry which is preliminary data.</text>
</comment>
<sequence length="184" mass="20283">MCLTPATPAWQHEFPCSGDSRAHTLHITAAWDWRGARPRPRYQHTARMVASGGVNLRTCTANNAGSGRACRREQGDGGWRGVRACLPTKLGSPRYGEAGGGDETAPRRAPASGRGRRRRGPRARWPPPGRRLGWWRWWREIGEGGGALSGRKAKGSVARRFWRVVQAPGVRGSRRERMGGARGR</sequence>
<dbReference type="Proteomes" id="UP000823388">
    <property type="component" value="Chromosome 1K"/>
</dbReference>
<evidence type="ECO:0000256" key="1">
    <source>
        <dbReference type="SAM" id="MobiDB-lite"/>
    </source>
</evidence>